<gene>
    <name evidence="2" type="ORF">WN51_05617</name>
</gene>
<organism evidence="2 3">
    <name type="scientific">Melipona quadrifasciata</name>
    <dbReference type="NCBI Taxonomy" id="166423"/>
    <lineage>
        <taxon>Eukaryota</taxon>
        <taxon>Metazoa</taxon>
        <taxon>Ecdysozoa</taxon>
        <taxon>Arthropoda</taxon>
        <taxon>Hexapoda</taxon>
        <taxon>Insecta</taxon>
        <taxon>Pterygota</taxon>
        <taxon>Neoptera</taxon>
        <taxon>Endopterygota</taxon>
        <taxon>Hymenoptera</taxon>
        <taxon>Apocrita</taxon>
        <taxon>Aculeata</taxon>
        <taxon>Apoidea</taxon>
        <taxon>Anthophila</taxon>
        <taxon>Apidae</taxon>
        <taxon>Melipona</taxon>
    </lineage>
</organism>
<feature type="region of interest" description="Disordered" evidence="1">
    <location>
        <begin position="308"/>
        <end position="344"/>
    </location>
</feature>
<evidence type="ECO:0000313" key="3">
    <source>
        <dbReference type="Proteomes" id="UP000053105"/>
    </source>
</evidence>
<feature type="compositionally biased region" description="Basic and acidic residues" evidence="1">
    <location>
        <begin position="308"/>
        <end position="333"/>
    </location>
</feature>
<evidence type="ECO:0000256" key="1">
    <source>
        <dbReference type="SAM" id="MobiDB-lite"/>
    </source>
</evidence>
<dbReference type="InterPro" id="IPR006616">
    <property type="entry name" value="DM9_repeat"/>
</dbReference>
<sequence length="344" mass="40318">MRFYYKNKRSKDSTTKNCKIKFYIIRHRFQENKLQLCLIKDRLTISVLMPADFKWVPARHGHVPPHAVEAGRTINGEMLYIGRAYQNGVPCVGKCYYYFGTAPVRVVEEKPRCEELREKNSELRLVKRVSDRKIGAVILLRELLQIYEQDIHMSQETGKAEPEPETEILQSHDRSCREITITDNEYKEIREGRVCGTPLGWVVELALAGLVTITQASEVEKVINIEREMKAKECYKRYKKYLNVKMWRKREKKFFTHLNLFTYESLYASDATKCQPHLILVRENFIAKSTMCGGFRTNIKDGRKKEFEMQRRKNIRKSREGCKGSKFMKREGSKGNVADAPRQE</sequence>
<dbReference type="SMART" id="SM00696">
    <property type="entry name" value="DM9"/>
    <property type="match status" value="1"/>
</dbReference>
<reference evidence="2 3" key="1">
    <citation type="submission" date="2015-07" db="EMBL/GenBank/DDBJ databases">
        <title>The genome of Melipona quadrifasciata.</title>
        <authorList>
            <person name="Pan H."/>
            <person name="Kapheim K."/>
        </authorList>
    </citation>
    <scope>NUCLEOTIDE SEQUENCE [LARGE SCALE GENOMIC DNA]</scope>
    <source>
        <strain evidence="2">0111107301</strain>
        <tissue evidence="2">Whole body</tissue>
    </source>
</reference>
<protein>
    <submittedName>
        <fullName evidence="2">Uncharacterized protein</fullName>
    </submittedName>
</protein>
<name>A0A0N0BCT2_9HYME</name>
<accession>A0A0N0BCT2</accession>
<dbReference type="OrthoDB" id="1925699at2759"/>
<dbReference type="Pfam" id="PF11901">
    <property type="entry name" value="DM9"/>
    <property type="match status" value="1"/>
</dbReference>
<proteinExistence type="predicted"/>
<evidence type="ECO:0000313" key="2">
    <source>
        <dbReference type="EMBL" id="KOX69454.1"/>
    </source>
</evidence>
<keyword evidence="3" id="KW-1185">Reference proteome</keyword>
<dbReference type="Proteomes" id="UP000053105">
    <property type="component" value="Unassembled WGS sequence"/>
</dbReference>
<dbReference type="AlphaFoldDB" id="A0A0N0BCT2"/>
<dbReference type="EMBL" id="KQ435891">
    <property type="protein sequence ID" value="KOX69454.1"/>
    <property type="molecule type" value="Genomic_DNA"/>
</dbReference>